<name>A0A4U7JJE9_9FIRM</name>
<sequence length="125" mass="13994">METIMKIPFLLAILASIITGAISIVNNAGTNKTCVRMIFAMIIFYIIGLLVSKTIISIVEEQNKQKLEAEKKKEEEEMFEKAKASAKVKKPEHLGNTLDLSTEEEIDDGFTPFDLSQAVKTKMKE</sequence>
<evidence type="ECO:0000313" key="2">
    <source>
        <dbReference type="Proteomes" id="UP000306409"/>
    </source>
</evidence>
<dbReference type="Proteomes" id="UP000306409">
    <property type="component" value="Chromosome"/>
</dbReference>
<dbReference type="EMBL" id="CP061336">
    <property type="protein sequence ID" value="QNU68810.1"/>
    <property type="molecule type" value="Genomic_DNA"/>
</dbReference>
<proteinExistence type="predicted"/>
<dbReference type="KEGG" id="rher:EHE19_008410"/>
<dbReference type="OrthoDB" id="1739932at2"/>
<keyword evidence="2" id="KW-1185">Reference proteome</keyword>
<gene>
    <name evidence="1" type="ORF">EHE19_008410</name>
</gene>
<dbReference type="RefSeq" id="WP_137696362.1">
    <property type="nucleotide sequence ID" value="NZ_CP061336.1"/>
</dbReference>
<reference evidence="1 2" key="1">
    <citation type="submission" date="2020-09" db="EMBL/GenBank/DDBJ databases">
        <title>Characterization and genome sequencing of Ruminiclostridium sp. nov. MA18.</title>
        <authorList>
            <person name="Rettenmaier R."/>
            <person name="Kowollik M.-L."/>
            <person name="Liebl W."/>
            <person name="Zverlov V."/>
        </authorList>
    </citation>
    <scope>NUCLEOTIDE SEQUENCE [LARGE SCALE GENOMIC DNA]</scope>
    <source>
        <strain evidence="1 2">MA18</strain>
    </source>
</reference>
<organism evidence="1 2">
    <name type="scientific">Ruminiclostridium herbifermentans</name>
    <dbReference type="NCBI Taxonomy" id="2488810"/>
    <lineage>
        <taxon>Bacteria</taxon>
        <taxon>Bacillati</taxon>
        <taxon>Bacillota</taxon>
        <taxon>Clostridia</taxon>
        <taxon>Eubacteriales</taxon>
        <taxon>Oscillospiraceae</taxon>
        <taxon>Ruminiclostridium</taxon>
    </lineage>
</organism>
<protein>
    <submittedName>
        <fullName evidence="1">Uncharacterized protein</fullName>
    </submittedName>
</protein>
<dbReference type="AlphaFoldDB" id="A0A4U7JJE9"/>
<accession>A0A4U7JJE9</accession>
<evidence type="ECO:0000313" key="1">
    <source>
        <dbReference type="EMBL" id="QNU68810.1"/>
    </source>
</evidence>